<dbReference type="EMBL" id="BPLR01004818">
    <property type="protein sequence ID" value="GIX97765.1"/>
    <property type="molecule type" value="Genomic_DNA"/>
</dbReference>
<gene>
    <name evidence="1" type="ORF">CEXT_225461</name>
</gene>
<reference evidence="1 2" key="1">
    <citation type="submission" date="2021-06" db="EMBL/GenBank/DDBJ databases">
        <title>Caerostris extrusa draft genome.</title>
        <authorList>
            <person name="Kono N."/>
            <person name="Arakawa K."/>
        </authorList>
    </citation>
    <scope>NUCLEOTIDE SEQUENCE [LARGE SCALE GENOMIC DNA]</scope>
</reference>
<protein>
    <submittedName>
        <fullName evidence="1">Uncharacterized protein</fullName>
    </submittedName>
</protein>
<name>A0AAV4PLE8_CAEEX</name>
<accession>A0AAV4PLE8</accession>
<organism evidence="1 2">
    <name type="scientific">Caerostris extrusa</name>
    <name type="common">Bark spider</name>
    <name type="synonym">Caerostris bankana</name>
    <dbReference type="NCBI Taxonomy" id="172846"/>
    <lineage>
        <taxon>Eukaryota</taxon>
        <taxon>Metazoa</taxon>
        <taxon>Ecdysozoa</taxon>
        <taxon>Arthropoda</taxon>
        <taxon>Chelicerata</taxon>
        <taxon>Arachnida</taxon>
        <taxon>Araneae</taxon>
        <taxon>Araneomorphae</taxon>
        <taxon>Entelegynae</taxon>
        <taxon>Araneoidea</taxon>
        <taxon>Araneidae</taxon>
        <taxon>Caerostris</taxon>
    </lineage>
</organism>
<comment type="caution">
    <text evidence="1">The sequence shown here is derived from an EMBL/GenBank/DDBJ whole genome shotgun (WGS) entry which is preliminary data.</text>
</comment>
<keyword evidence="2" id="KW-1185">Reference proteome</keyword>
<dbReference type="AlphaFoldDB" id="A0AAV4PLE8"/>
<evidence type="ECO:0000313" key="2">
    <source>
        <dbReference type="Proteomes" id="UP001054945"/>
    </source>
</evidence>
<sequence>MASQSLSTHYNSSFPVKDGSTFQNAVMLFPPARRAQLNAPKHDSAIAGAAIDPGHPLGEPVLALPLGPREKACRGTLAYGSIYVFRPGRD</sequence>
<dbReference type="Proteomes" id="UP001054945">
    <property type="component" value="Unassembled WGS sequence"/>
</dbReference>
<evidence type="ECO:0000313" key="1">
    <source>
        <dbReference type="EMBL" id="GIX97765.1"/>
    </source>
</evidence>
<proteinExistence type="predicted"/>